<accession>A0ABV2ZID8</accession>
<name>A0ABV2ZID8_9ACTN</name>
<keyword evidence="3" id="KW-1185">Reference proteome</keyword>
<comment type="caution">
    <text evidence="2">The sequence shown here is derived from an EMBL/GenBank/DDBJ whole genome shotgun (WGS) entry which is preliminary data.</text>
</comment>
<gene>
    <name evidence="2" type="ORF">AB0E89_14860</name>
</gene>
<dbReference type="EMBL" id="JBEZVE010000007">
    <property type="protein sequence ID" value="MEU3781845.1"/>
    <property type="molecule type" value="Genomic_DNA"/>
</dbReference>
<proteinExistence type="predicted"/>
<dbReference type="Proteomes" id="UP001550739">
    <property type="component" value="Unassembled WGS sequence"/>
</dbReference>
<keyword evidence="1" id="KW-0472">Membrane</keyword>
<dbReference type="RefSeq" id="WP_334582113.1">
    <property type="nucleotide sequence ID" value="NZ_JBEZVE010000007.1"/>
</dbReference>
<sequence length="42" mass="4760">MHCLEQEIVPAPRGVPAVVRDTHWMLLGAWYGVIALLVLTRF</sequence>
<keyword evidence="1" id="KW-0812">Transmembrane</keyword>
<organism evidence="2 3">
    <name type="scientific">Streptomyces sp. 900129855</name>
    <dbReference type="NCBI Taxonomy" id="3155129"/>
    <lineage>
        <taxon>Bacteria</taxon>
        <taxon>Bacillati</taxon>
        <taxon>Actinomycetota</taxon>
        <taxon>Actinomycetes</taxon>
        <taxon>Kitasatosporales</taxon>
        <taxon>Streptomycetaceae</taxon>
        <taxon>Streptomyces</taxon>
    </lineage>
</organism>
<evidence type="ECO:0000256" key="1">
    <source>
        <dbReference type="SAM" id="Phobius"/>
    </source>
</evidence>
<protein>
    <submittedName>
        <fullName evidence="2">Uncharacterized protein</fullName>
    </submittedName>
</protein>
<feature type="transmembrane region" description="Helical" evidence="1">
    <location>
        <begin position="22"/>
        <end position="40"/>
    </location>
</feature>
<reference evidence="2 3" key="1">
    <citation type="submission" date="2024-06" db="EMBL/GenBank/DDBJ databases">
        <title>The Natural Products Discovery Center: Release of the First 8490 Sequenced Strains for Exploring Actinobacteria Biosynthetic Diversity.</title>
        <authorList>
            <person name="Kalkreuter E."/>
            <person name="Kautsar S.A."/>
            <person name="Yang D."/>
            <person name="Bader C.D."/>
            <person name="Teijaro C.N."/>
            <person name="Fluegel L."/>
            <person name="Davis C.M."/>
            <person name="Simpson J.R."/>
            <person name="Lauterbach L."/>
            <person name="Steele A.D."/>
            <person name="Gui C."/>
            <person name="Meng S."/>
            <person name="Li G."/>
            <person name="Viehrig K."/>
            <person name="Ye F."/>
            <person name="Su P."/>
            <person name="Kiefer A.F."/>
            <person name="Nichols A."/>
            <person name="Cepeda A.J."/>
            <person name="Yan W."/>
            <person name="Fan B."/>
            <person name="Jiang Y."/>
            <person name="Adhikari A."/>
            <person name="Zheng C.-J."/>
            <person name="Schuster L."/>
            <person name="Cowan T.M."/>
            <person name="Smanski M.J."/>
            <person name="Chevrette M.G."/>
            <person name="De Carvalho L.P.S."/>
            <person name="Shen B."/>
        </authorList>
    </citation>
    <scope>NUCLEOTIDE SEQUENCE [LARGE SCALE GENOMIC DNA]</scope>
    <source>
        <strain evidence="2 3">NPDC033843</strain>
    </source>
</reference>
<evidence type="ECO:0000313" key="3">
    <source>
        <dbReference type="Proteomes" id="UP001550739"/>
    </source>
</evidence>
<keyword evidence="1" id="KW-1133">Transmembrane helix</keyword>
<evidence type="ECO:0000313" key="2">
    <source>
        <dbReference type="EMBL" id="MEU3781845.1"/>
    </source>
</evidence>